<keyword evidence="4 5" id="KW-0472">Membrane</keyword>
<comment type="subcellular location">
    <subcellularLocation>
        <location evidence="1">Membrane</location>
        <topology evidence="1">Multi-pass membrane protein</topology>
    </subcellularLocation>
</comment>
<gene>
    <name evidence="6" type="ORF">GCM10008995_11430</name>
</gene>
<feature type="transmembrane region" description="Helical" evidence="5">
    <location>
        <begin position="134"/>
        <end position="161"/>
    </location>
</feature>
<dbReference type="PANTHER" id="PTHR10283:SF125">
    <property type="entry name" value="MG(2+)_CITRATE COMPLEX SECONDARY TRANSPORTER"/>
    <property type="match status" value="1"/>
</dbReference>
<dbReference type="RefSeq" id="WP_188786435.1">
    <property type="nucleotide sequence ID" value="NZ_BMOC01000005.1"/>
</dbReference>
<dbReference type="GO" id="GO:0022857">
    <property type="term" value="F:transmembrane transporter activity"/>
    <property type="evidence" value="ECO:0007669"/>
    <property type="project" value="InterPro"/>
</dbReference>
<proteinExistence type="predicted"/>
<feature type="transmembrane region" description="Helical" evidence="5">
    <location>
        <begin position="393"/>
        <end position="411"/>
    </location>
</feature>
<evidence type="ECO:0000256" key="1">
    <source>
        <dbReference type="ARBA" id="ARBA00004141"/>
    </source>
</evidence>
<reference evidence="6" key="2">
    <citation type="submission" date="2020-09" db="EMBL/GenBank/DDBJ databases">
        <authorList>
            <person name="Sun Q."/>
            <person name="Ohkuma M."/>
        </authorList>
    </citation>
    <scope>NUCLEOTIDE SEQUENCE</scope>
    <source>
        <strain evidence="6">JCM 14359</strain>
    </source>
</reference>
<organism evidence="6 7">
    <name type="scientific">Halobellus salinus</name>
    <dbReference type="NCBI Taxonomy" id="931585"/>
    <lineage>
        <taxon>Archaea</taxon>
        <taxon>Methanobacteriati</taxon>
        <taxon>Methanobacteriota</taxon>
        <taxon>Stenosarchaea group</taxon>
        <taxon>Halobacteria</taxon>
        <taxon>Halobacteriales</taxon>
        <taxon>Haloferacaceae</taxon>
        <taxon>Halobellus</taxon>
    </lineage>
</organism>
<evidence type="ECO:0000313" key="7">
    <source>
        <dbReference type="Proteomes" id="UP000653099"/>
    </source>
</evidence>
<dbReference type="EMBL" id="BMOC01000005">
    <property type="protein sequence ID" value="GGJ03399.1"/>
    <property type="molecule type" value="Genomic_DNA"/>
</dbReference>
<dbReference type="AlphaFoldDB" id="A0A830EP18"/>
<feature type="transmembrane region" description="Helical" evidence="5">
    <location>
        <begin position="223"/>
        <end position="248"/>
    </location>
</feature>
<keyword evidence="3 5" id="KW-1133">Transmembrane helix</keyword>
<sequence length="469" mass="48680">MTDELSGRAAAVLPVAPGWLSVPAGVIAAGTVLRYAPINPDAARMLSITLFCIALWIGTPVDPWFTALIGIGLIGVGFSAELALFGFRSPATWLVVVGLLIGEAATASGLGGLIERLAVTRMPDRIATDAVSVYRYLLVVLSVGSLALAVLVPSSLVRVLILAPILRSVGELFGDRQAKIGLFLGPLFATYYGAAGVLTGSLANIIVAGLVDSSGGPAITWTAWALWMGPVMGIGRTALVVAVTYLLYRPSDRDGITIPDTTGSVTPSPRETRMLAFLLVGVGIWATDFVHGLHPLFGGVVVALLAFAPRIGVIDHGAIGDTDFSIIFFLGAIFAIAEGLQRTAFTDLAANTLLSSLPADPSLPLVLVFVTFVSIALTFVMEGLAVASVVTPVFVSFATTAGVPLVPVAMIEGAALSSYFFPYQSAVLVAILGLDVVDSVELSRMASACTVATLLVLLPVQIGVFVLVF</sequence>
<evidence type="ECO:0000256" key="2">
    <source>
        <dbReference type="ARBA" id="ARBA00022692"/>
    </source>
</evidence>
<dbReference type="Pfam" id="PF00939">
    <property type="entry name" value="Na_sulph_symp"/>
    <property type="match status" value="1"/>
</dbReference>
<dbReference type="InterPro" id="IPR001898">
    <property type="entry name" value="SLC13A/DASS"/>
</dbReference>
<keyword evidence="7" id="KW-1185">Reference proteome</keyword>
<feature type="transmembrane region" description="Helical" evidence="5">
    <location>
        <begin position="296"/>
        <end position="314"/>
    </location>
</feature>
<evidence type="ECO:0000256" key="4">
    <source>
        <dbReference type="ARBA" id="ARBA00023136"/>
    </source>
</evidence>
<feature type="transmembrane region" description="Helical" evidence="5">
    <location>
        <begin position="326"/>
        <end position="345"/>
    </location>
</feature>
<evidence type="ECO:0000256" key="5">
    <source>
        <dbReference type="SAM" id="Phobius"/>
    </source>
</evidence>
<keyword evidence="2 5" id="KW-0812">Transmembrane</keyword>
<feature type="transmembrane region" description="Helical" evidence="5">
    <location>
        <begin position="449"/>
        <end position="468"/>
    </location>
</feature>
<evidence type="ECO:0000313" key="6">
    <source>
        <dbReference type="EMBL" id="GGJ03399.1"/>
    </source>
</evidence>
<protein>
    <submittedName>
        <fullName evidence="6">Transporter</fullName>
    </submittedName>
</protein>
<evidence type="ECO:0000256" key="3">
    <source>
        <dbReference type="ARBA" id="ARBA00022989"/>
    </source>
</evidence>
<dbReference type="GO" id="GO:0005886">
    <property type="term" value="C:plasma membrane"/>
    <property type="evidence" value="ECO:0007669"/>
    <property type="project" value="TreeGrafter"/>
</dbReference>
<feature type="transmembrane region" description="Helical" evidence="5">
    <location>
        <begin position="365"/>
        <end position="386"/>
    </location>
</feature>
<comment type="caution">
    <text evidence="6">The sequence shown here is derived from an EMBL/GenBank/DDBJ whole genome shotgun (WGS) entry which is preliminary data.</text>
</comment>
<accession>A0A830EP18</accession>
<reference evidence="6" key="1">
    <citation type="journal article" date="2014" name="Int. J. Syst. Evol. Microbiol.">
        <title>Complete genome sequence of Corynebacterium casei LMG S-19264T (=DSM 44701T), isolated from a smear-ripened cheese.</title>
        <authorList>
            <consortium name="US DOE Joint Genome Institute (JGI-PGF)"/>
            <person name="Walter F."/>
            <person name="Albersmeier A."/>
            <person name="Kalinowski J."/>
            <person name="Ruckert C."/>
        </authorList>
    </citation>
    <scope>NUCLEOTIDE SEQUENCE</scope>
    <source>
        <strain evidence="6">JCM 14359</strain>
    </source>
</reference>
<dbReference type="OrthoDB" id="222194at2157"/>
<dbReference type="PANTHER" id="PTHR10283">
    <property type="entry name" value="SOLUTE CARRIER FAMILY 13 MEMBER"/>
    <property type="match status" value="1"/>
</dbReference>
<feature type="transmembrane region" description="Helical" evidence="5">
    <location>
        <begin position="12"/>
        <end position="35"/>
    </location>
</feature>
<feature type="transmembrane region" description="Helical" evidence="5">
    <location>
        <begin position="182"/>
        <end position="211"/>
    </location>
</feature>
<dbReference type="Proteomes" id="UP000653099">
    <property type="component" value="Unassembled WGS sequence"/>
</dbReference>
<name>A0A830EP18_9EURY</name>
<feature type="transmembrane region" description="Helical" evidence="5">
    <location>
        <begin position="92"/>
        <end position="114"/>
    </location>
</feature>